<evidence type="ECO:0000259" key="9">
    <source>
        <dbReference type="PROSITE" id="PS51351"/>
    </source>
</evidence>
<feature type="compositionally biased region" description="Basic and acidic residues" evidence="8">
    <location>
        <begin position="229"/>
        <end position="240"/>
    </location>
</feature>
<comment type="subcellular location">
    <subcellularLocation>
        <location evidence="1 7">Nucleus</location>
    </subcellularLocation>
</comment>
<dbReference type="PANTHER" id="PTHR12716:SF8">
    <property type="entry name" value="TRANSCRIPTION INITIATION FACTOR IIE SUBUNIT BETA"/>
    <property type="match status" value="1"/>
</dbReference>
<dbReference type="Proteomes" id="UP000014760">
    <property type="component" value="Unassembled WGS sequence"/>
</dbReference>
<evidence type="ECO:0000313" key="11">
    <source>
        <dbReference type="EnsemblMetazoa" id="CapteP218991"/>
    </source>
</evidence>
<dbReference type="FunCoup" id="R7VIB7">
    <property type="interactions" value="1765"/>
</dbReference>
<dbReference type="Gene3D" id="1.10.10.10">
    <property type="entry name" value="Winged helix-like DNA-binding domain superfamily/Winged helix DNA-binding domain"/>
    <property type="match status" value="1"/>
</dbReference>
<evidence type="ECO:0000256" key="2">
    <source>
        <dbReference type="ARBA" id="ARBA00023015"/>
    </source>
</evidence>
<comment type="similarity">
    <text evidence="7">Belongs to the TFIIE beta subunit family.</text>
</comment>
<feature type="region of interest" description="Disordered" evidence="8">
    <location>
        <begin position="17"/>
        <end position="54"/>
    </location>
</feature>
<evidence type="ECO:0000256" key="6">
    <source>
        <dbReference type="ARBA" id="ARBA00025581"/>
    </source>
</evidence>
<dbReference type="InterPro" id="IPR040501">
    <property type="entry name" value="TFA2_Winged_2"/>
</dbReference>
<dbReference type="GO" id="GO:0001097">
    <property type="term" value="F:TFIIH-class transcription factor complex binding"/>
    <property type="evidence" value="ECO:0007669"/>
    <property type="project" value="TreeGrafter"/>
</dbReference>
<dbReference type="FunFam" id="1.10.10.10:FF:000177">
    <property type="entry name" value="Transcription initiation factor IIE subunit beta"/>
    <property type="match status" value="1"/>
</dbReference>
<evidence type="ECO:0000256" key="8">
    <source>
        <dbReference type="SAM" id="MobiDB-lite"/>
    </source>
</evidence>
<accession>R7VIB7</accession>
<dbReference type="EnsemblMetazoa" id="CapteT218991">
    <property type="protein sequence ID" value="CapteP218991"/>
    <property type="gene ID" value="CapteG218991"/>
</dbReference>
<feature type="compositionally biased region" description="Basic residues" evidence="8">
    <location>
        <begin position="34"/>
        <end position="43"/>
    </location>
</feature>
<dbReference type="Pfam" id="PF02186">
    <property type="entry name" value="TFIIE_beta"/>
    <property type="match status" value="1"/>
</dbReference>
<keyword evidence="2 7" id="KW-0805">Transcription regulation</keyword>
<keyword evidence="4 7" id="KW-0804">Transcription</keyword>
<feature type="compositionally biased region" description="Basic and acidic residues" evidence="8">
    <location>
        <begin position="22"/>
        <end position="32"/>
    </location>
</feature>
<evidence type="ECO:0000256" key="5">
    <source>
        <dbReference type="ARBA" id="ARBA00023242"/>
    </source>
</evidence>
<reference evidence="10 12" key="2">
    <citation type="journal article" date="2013" name="Nature">
        <title>Insights into bilaterian evolution from three spiralian genomes.</title>
        <authorList>
            <person name="Simakov O."/>
            <person name="Marletaz F."/>
            <person name="Cho S.J."/>
            <person name="Edsinger-Gonzales E."/>
            <person name="Havlak P."/>
            <person name="Hellsten U."/>
            <person name="Kuo D.H."/>
            <person name="Larsson T."/>
            <person name="Lv J."/>
            <person name="Arendt D."/>
            <person name="Savage R."/>
            <person name="Osoegawa K."/>
            <person name="de Jong P."/>
            <person name="Grimwood J."/>
            <person name="Chapman J.A."/>
            <person name="Shapiro H."/>
            <person name="Aerts A."/>
            <person name="Otillar R.P."/>
            <person name="Terry A.Y."/>
            <person name="Boore J.L."/>
            <person name="Grigoriev I.V."/>
            <person name="Lindberg D.R."/>
            <person name="Seaver E.C."/>
            <person name="Weisblat D.A."/>
            <person name="Putnam N.H."/>
            <person name="Rokhsar D.S."/>
        </authorList>
    </citation>
    <scope>NUCLEOTIDE SEQUENCE</scope>
    <source>
        <strain evidence="10 12">I ESC-2004</strain>
    </source>
</reference>
<proteinExistence type="inferred from homology"/>
<name>R7VIB7_CAPTE</name>
<dbReference type="GO" id="GO:0003677">
    <property type="term" value="F:DNA binding"/>
    <property type="evidence" value="ECO:0007669"/>
    <property type="project" value="UniProtKB-UniRule"/>
</dbReference>
<dbReference type="PROSITE" id="PS51351">
    <property type="entry name" value="TFIIE_BETA_C"/>
    <property type="match status" value="1"/>
</dbReference>
<feature type="domain" description="TFIIE beta" evidence="9">
    <location>
        <begin position="55"/>
        <end position="136"/>
    </location>
</feature>
<dbReference type="InterPro" id="IPR003166">
    <property type="entry name" value="TFIIE_bsu_DNA-bd"/>
</dbReference>
<dbReference type="OMA" id="AFKRRAM"/>
<evidence type="ECO:0000256" key="1">
    <source>
        <dbReference type="ARBA" id="ARBA00004123"/>
    </source>
</evidence>
<comment type="function">
    <text evidence="6 7">Recruits TFIIH to the initiation complex and stimulates the RNA polymerase II C-terminal domain kinase and DNA-dependent ATPase activities of TFIIH. Both TFIIH and TFIIE are required for promoter clearance by RNA polymerase.</text>
</comment>
<gene>
    <name evidence="10" type="ORF">CAPTEDRAFT_218991</name>
</gene>
<dbReference type="InterPro" id="IPR016656">
    <property type="entry name" value="TFIIE-bsu"/>
</dbReference>
<feature type="compositionally biased region" description="Basic residues" evidence="8">
    <location>
        <begin position="249"/>
        <end position="262"/>
    </location>
</feature>
<dbReference type="PANTHER" id="PTHR12716">
    <property type="entry name" value="TRANSCRIPTION INITIATION FACTOR IIE, BETA SUBUNIT"/>
    <property type="match status" value="1"/>
</dbReference>
<dbReference type="EMBL" id="AMQN01003837">
    <property type="status" value="NOT_ANNOTATED_CDS"/>
    <property type="molecule type" value="Genomic_DNA"/>
</dbReference>
<evidence type="ECO:0000256" key="3">
    <source>
        <dbReference type="ARBA" id="ARBA00023125"/>
    </source>
</evidence>
<reference evidence="12" key="1">
    <citation type="submission" date="2012-12" db="EMBL/GenBank/DDBJ databases">
        <authorList>
            <person name="Hellsten U."/>
            <person name="Grimwood J."/>
            <person name="Chapman J.A."/>
            <person name="Shapiro H."/>
            <person name="Aerts A."/>
            <person name="Otillar R.P."/>
            <person name="Terry A.Y."/>
            <person name="Boore J.L."/>
            <person name="Simakov O."/>
            <person name="Marletaz F."/>
            <person name="Cho S.-J."/>
            <person name="Edsinger-Gonzales E."/>
            <person name="Havlak P."/>
            <person name="Kuo D.-H."/>
            <person name="Larsson T."/>
            <person name="Lv J."/>
            <person name="Arendt D."/>
            <person name="Savage R."/>
            <person name="Osoegawa K."/>
            <person name="de Jong P."/>
            <person name="Lindberg D.R."/>
            <person name="Seaver E.C."/>
            <person name="Weisblat D.A."/>
            <person name="Putnam N.H."/>
            <person name="Grigoriev I.V."/>
            <person name="Rokhsar D.S."/>
        </authorList>
    </citation>
    <scope>NUCLEOTIDE SEQUENCE</scope>
    <source>
        <strain evidence="12">I ESC-2004</strain>
    </source>
</reference>
<dbReference type="HOGENOM" id="CLU_086770_0_0_1"/>
<dbReference type="STRING" id="283909.R7VIB7"/>
<protein>
    <recommendedName>
        <fullName evidence="7">Transcription initiation factor IIE subunit beta</fullName>
    </recommendedName>
</protein>
<dbReference type="AlphaFoldDB" id="R7VIB7"/>
<evidence type="ECO:0000313" key="12">
    <source>
        <dbReference type="Proteomes" id="UP000014760"/>
    </source>
</evidence>
<dbReference type="EMBL" id="KB292015">
    <property type="protein sequence ID" value="ELU18282.1"/>
    <property type="molecule type" value="Genomic_DNA"/>
</dbReference>
<dbReference type="GO" id="GO:0006367">
    <property type="term" value="P:transcription initiation at RNA polymerase II promoter"/>
    <property type="evidence" value="ECO:0007669"/>
    <property type="project" value="UniProtKB-UniRule"/>
</dbReference>
<evidence type="ECO:0000256" key="4">
    <source>
        <dbReference type="ARBA" id="ARBA00023163"/>
    </source>
</evidence>
<dbReference type="SUPFAM" id="SSF46785">
    <property type="entry name" value="Winged helix' DNA-binding domain"/>
    <property type="match status" value="1"/>
</dbReference>
<comment type="subunit">
    <text evidence="7">Tetramer of two alpha and two beta chains.</text>
</comment>
<dbReference type="Pfam" id="PF18121">
    <property type="entry name" value="TFA2_Winged_2"/>
    <property type="match status" value="1"/>
</dbReference>
<dbReference type="InterPro" id="IPR036390">
    <property type="entry name" value="WH_DNA-bd_sf"/>
</dbReference>
<dbReference type="InterPro" id="IPR036388">
    <property type="entry name" value="WH-like_DNA-bd_sf"/>
</dbReference>
<reference evidence="11" key="3">
    <citation type="submission" date="2015-06" db="UniProtKB">
        <authorList>
            <consortium name="EnsemblMetazoa"/>
        </authorList>
    </citation>
    <scope>IDENTIFICATION</scope>
</reference>
<evidence type="ECO:0000256" key="7">
    <source>
        <dbReference type="PIRNR" id="PIRNR016398"/>
    </source>
</evidence>
<dbReference type="OrthoDB" id="5323195at2759"/>
<dbReference type="CDD" id="cd07977">
    <property type="entry name" value="TFIIE_beta_winged_helix"/>
    <property type="match status" value="1"/>
</dbReference>
<sequence>MDPALLRERANFKARALAMPAVEKRKAADQSKSKSNKKARPSPKPREPKVFDYKNASGSSQYKFSILAKIVKHMRTKHQQGDNYPLSLEEILDETNQTDIGVQMRHWLNTEALRNNPKITVTLDDKFEYKPKFTIKGKDSLRRLLEKRCMRGQGGITMDDVEESLPNAQKAVKALGDQLLQVIRPIDKKVILYYNDKSTNFVVDEELQKLWRAVAVEGVDEKKMEEYLRKHGHSSMKDSTVRSAAAIQRSRRANRKKAKKSVKTKDNEHLGDILVDYSNGNS</sequence>
<dbReference type="PIRSF" id="PIRSF016398">
    <property type="entry name" value="TFIIE-beta"/>
    <property type="match status" value="1"/>
</dbReference>
<keyword evidence="12" id="KW-1185">Reference proteome</keyword>
<feature type="region of interest" description="Disordered" evidence="8">
    <location>
        <begin position="229"/>
        <end position="267"/>
    </location>
</feature>
<keyword evidence="3 7" id="KW-0238">DNA-binding</keyword>
<keyword evidence="5 7" id="KW-0539">Nucleus</keyword>
<dbReference type="GO" id="GO:0005673">
    <property type="term" value="C:transcription factor TFIIE complex"/>
    <property type="evidence" value="ECO:0007669"/>
    <property type="project" value="UniProtKB-UniRule"/>
</dbReference>
<evidence type="ECO:0000313" key="10">
    <source>
        <dbReference type="EMBL" id="ELU18282.1"/>
    </source>
</evidence>
<organism evidence="10">
    <name type="scientific">Capitella teleta</name>
    <name type="common">Polychaete worm</name>
    <dbReference type="NCBI Taxonomy" id="283909"/>
    <lineage>
        <taxon>Eukaryota</taxon>
        <taxon>Metazoa</taxon>
        <taxon>Spiralia</taxon>
        <taxon>Lophotrochozoa</taxon>
        <taxon>Annelida</taxon>
        <taxon>Polychaeta</taxon>
        <taxon>Sedentaria</taxon>
        <taxon>Scolecida</taxon>
        <taxon>Capitellidae</taxon>
        <taxon>Capitella</taxon>
    </lineage>
</organism>